<dbReference type="Proteomes" id="UP000321039">
    <property type="component" value="Unassembled WGS sequence"/>
</dbReference>
<organism evidence="2 3">
    <name type="scientific">Parahaliea maris</name>
    <dbReference type="NCBI Taxonomy" id="2716870"/>
    <lineage>
        <taxon>Bacteria</taxon>
        <taxon>Pseudomonadati</taxon>
        <taxon>Pseudomonadota</taxon>
        <taxon>Gammaproteobacteria</taxon>
        <taxon>Cellvibrionales</taxon>
        <taxon>Halieaceae</taxon>
        <taxon>Parahaliea</taxon>
    </lineage>
</organism>
<keyword evidence="1" id="KW-0732">Signal</keyword>
<reference evidence="2 3" key="1">
    <citation type="submission" date="2019-08" db="EMBL/GenBank/DDBJ databases">
        <title>Parahaliea maris sp. nov., isolated from the surface seawater.</title>
        <authorList>
            <person name="Liu Y."/>
        </authorList>
    </citation>
    <scope>NUCLEOTIDE SEQUENCE [LARGE SCALE GENOMIC DNA]</scope>
    <source>
        <strain evidence="2 3">HSLHS9</strain>
    </source>
</reference>
<accession>A0A5C8ZYY7</accession>
<dbReference type="RefSeq" id="WP_148068032.1">
    <property type="nucleotide sequence ID" value="NZ_VRZA01000003.1"/>
</dbReference>
<comment type="caution">
    <text evidence="2">The sequence shown here is derived from an EMBL/GenBank/DDBJ whole genome shotgun (WGS) entry which is preliminary data.</text>
</comment>
<evidence type="ECO:0000313" key="2">
    <source>
        <dbReference type="EMBL" id="TXS93688.1"/>
    </source>
</evidence>
<evidence type="ECO:0000313" key="3">
    <source>
        <dbReference type="Proteomes" id="UP000321039"/>
    </source>
</evidence>
<dbReference type="AlphaFoldDB" id="A0A5C8ZYY7"/>
<protein>
    <submittedName>
        <fullName evidence="2">Uncharacterized protein</fullName>
    </submittedName>
</protein>
<gene>
    <name evidence="2" type="ORF">FV139_08580</name>
</gene>
<name>A0A5C8ZYY7_9GAMM</name>
<evidence type="ECO:0000256" key="1">
    <source>
        <dbReference type="SAM" id="SignalP"/>
    </source>
</evidence>
<sequence>MKIRSVLVLVTLVLAPLANAQSVDRVLVRAATAAGHGEALQPAAENEAASQEKVAELKVNMELVARDLDRVLEQRFNRDGDIPRPAEVLLVSN</sequence>
<proteinExistence type="predicted"/>
<keyword evidence="3" id="KW-1185">Reference proteome</keyword>
<dbReference type="EMBL" id="VRZA01000003">
    <property type="protein sequence ID" value="TXS93688.1"/>
    <property type="molecule type" value="Genomic_DNA"/>
</dbReference>
<feature type="chain" id="PRO_5022905806" evidence="1">
    <location>
        <begin position="21"/>
        <end position="93"/>
    </location>
</feature>
<feature type="signal peptide" evidence="1">
    <location>
        <begin position="1"/>
        <end position="20"/>
    </location>
</feature>